<gene>
    <name evidence="1" type="ORF">STAS_23184</name>
</gene>
<dbReference type="Proteomes" id="UP000325081">
    <property type="component" value="Unassembled WGS sequence"/>
</dbReference>
<feature type="non-terminal residue" evidence="1">
    <location>
        <position position="1"/>
    </location>
</feature>
<dbReference type="EMBL" id="BKCP01007405">
    <property type="protein sequence ID" value="GER46124.1"/>
    <property type="molecule type" value="Genomic_DNA"/>
</dbReference>
<evidence type="ECO:0000313" key="1">
    <source>
        <dbReference type="EMBL" id="GER46124.1"/>
    </source>
</evidence>
<name>A0A5A7QLT6_STRAF</name>
<organism evidence="1 2">
    <name type="scientific">Striga asiatica</name>
    <name type="common">Asiatic witchweed</name>
    <name type="synonym">Buchnera asiatica</name>
    <dbReference type="NCBI Taxonomy" id="4170"/>
    <lineage>
        <taxon>Eukaryota</taxon>
        <taxon>Viridiplantae</taxon>
        <taxon>Streptophyta</taxon>
        <taxon>Embryophyta</taxon>
        <taxon>Tracheophyta</taxon>
        <taxon>Spermatophyta</taxon>
        <taxon>Magnoliopsida</taxon>
        <taxon>eudicotyledons</taxon>
        <taxon>Gunneridae</taxon>
        <taxon>Pentapetalae</taxon>
        <taxon>asterids</taxon>
        <taxon>lamiids</taxon>
        <taxon>Lamiales</taxon>
        <taxon>Orobanchaceae</taxon>
        <taxon>Buchnereae</taxon>
        <taxon>Striga</taxon>
    </lineage>
</organism>
<dbReference type="AlphaFoldDB" id="A0A5A7QLT6"/>
<proteinExistence type="predicted"/>
<comment type="caution">
    <text evidence="1">The sequence shown here is derived from an EMBL/GenBank/DDBJ whole genome shotgun (WGS) entry which is preliminary data.</text>
</comment>
<reference evidence="2" key="1">
    <citation type="journal article" date="2019" name="Curr. Biol.">
        <title>Genome Sequence of Striga asiatica Provides Insight into the Evolution of Plant Parasitism.</title>
        <authorList>
            <person name="Yoshida S."/>
            <person name="Kim S."/>
            <person name="Wafula E.K."/>
            <person name="Tanskanen J."/>
            <person name="Kim Y.M."/>
            <person name="Honaas L."/>
            <person name="Yang Z."/>
            <person name="Spallek T."/>
            <person name="Conn C.E."/>
            <person name="Ichihashi Y."/>
            <person name="Cheong K."/>
            <person name="Cui S."/>
            <person name="Der J.P."/>
            <person name="Gundlach H."/>
            <person name="Jiao Y."/>
            <person name="Hori C."/>
            <person name="Ishida J.K."/>
            <person name="Kasahara H."/>
            <person name="Kiba T."/>
            <person name="Kim M.S."/>
            <person name="Koo N."/>
            <person name="Laohavisit A."/>
            <person name="Lee Y.H."/>
            <person name="Lumba S."/>
            <person name="McCourt P."/>
            <person name="Mortimer J.C."/>
            <person name="Mutuku J.M."/>
            <person name="Nomura T."/>
            <person name="Sasaki-Sekimoto Y."/>
            <person name="Seto Y."/>
            <person name="Wang Y."/>
            <person name="Wakatake T."/>
            <person name="Sakakibara H."/>
            <person name="Demura T."/>
            <person name="Yamaguchi S."/>
            <person name="Yoneyama K."/>
            <person name="Manabe R.I."/>
            <person name="Nelson D.C."/>
            <person name="Schulman A.H."/>
            <person name="Timko M.P."/>
            <person name="dePamphilis C.W."/>
            <person name="Choi D."/>
            <person name="Shirasu K."/>
        </authorList>
    </citation>
    <scope>NUCLEOTIDE SEQUENCE [LARGE SCALE GENOMIC DNA]</scope>
    <source>
        <strain evidence="2">cv. UVA1</strain>
    </source>
</reference>
<sequence length="116" mass="13503">PGLSDPESLPRKKSLLLSSPGVCKRSTYMYGMAIHLLWNLRISTRCGTKSPEPLVPPFHRSTVNEPPFRGVWLTRGLTEPESHDRTASRFPRFVFLVEWKKVFQRYPWLKLFLADF</sequence>
<keyword evidence="2" id="KW-1185">Reference proteome</keyword>
<evidence type="ECO:0000313" key="2">
    <source>
        <dbReference type="Proteomes" id="UP000325081"/>
    </source>
</evidence>
<protein>
    <submittedName>
        <fullName evidence="1">Bidirectional amino acid transporter 1</fullName>
    </submittedName>
</protein>
<accession>A0A5A7QLT6</accession>